<dbReference type="InterPro" id="IPR036388">
    <property type="entry name" value="WH-like_DNA-bd_sf"/>
</dbReference>
<evidence type="ECO:0000313" key="5">
    <source>
        <dbReference type="EMBL" id="EMI54398.1"/>
    </source>
</evidence>
<dbReference type="InterPro" id="IPR023187">
    <property type="entry name" value="Tscrpt_reg_MarR-type_CS"/>
</dbReference>
<sequence>MGVELPRAQRDGWEMALRDELKKRDPFDLIEQEAALSIMRTSDLLENRFARLLREYDLTRSQYNVLRILRGEGRPMPCLEVAQRMIQVAPAITRVVDQLVNAELIVKTQSDSDRRVFLIDLTSRAKRVLKAVDVPLLELHRSLLSGVPKKDLKQVIAILQQIREGVSE</sequence>
<comment type="caution">
    <text evidence="5">The sequence shown here is derived from an EMBL/GenBank/DDBJ whole genome shotgun (WGS) entry which is preliminary data.</text>
</comment>
<dbReference type="SUPFAM" id="SSF46785">
    <property type="entry name" value="Winged helix' DNA-binding domain"/>
    <property type="match status" value="1"/>
</dbReference>
<gene>
    <name evidence="5" type="ORF">RSSM_04175</name>
</gene>
<dbReference type="PRINTS" id="PR00598">
    <property type="entry name" value="HTHMARR"/>
</dbReference>
<protein>
    <submittedName>
        <fullName evidence="5">MarR family transcriptional regulator</fullName>
    </submittedName>
</protein>
<reference evidence="5 6" key="1">
    <citation type="journal article" date="2013" name="Mar. Genomics">
        <title>Expression of sulfatases in Rhodopirellula baltica and the diversity of sulfatases in the genus Rhodopirellula.</title>
        <authorList>
            <person name="Wegner C.E."/>
            <person name="Richter-Heitmann T."/>
            <person name="Klindworth A."/>
            <person name="Klockow C."/>
            <person name="Richter M."/>
            <person name="Achstetter T."/>
            <person name="Glockner F.O."/>
            <person name="Harder J."/>
        </authorList>
    </citation>
    <scope>NUCLEOTIDE SEQUENCE [LARGE SCALE GENOMIC DNA]</scope>
    <source>
        <strain evidence="5 6">SM41</strain>
    </source>
</reference>
<keyword evidence="2" id="KW-0238">DNA-binding</keyword>
<dbReference type="AlphaFoldDB" id="M5UEG3"/>
<keyword evidence="6" id="KW-1185">Reference proteome</keyword>
<dbReference type="InterPro" id="IPR039422">
    <property type="entry name" value="MarR/SlyA-like"/>
</dbReference>
<keyword evidence="3" id="KW-0804">Transcription</keyword>
<evidence type="ECO:0000313" key="6">
    <source>
        <dbReference type="Proteomes" id="UP000011885"/>
    </source>
</evidence>
<organism evidence="5 6">
    <name type="scientific">Rhodopirellula sallentina SM41</name>
    <dbReference type="NCBI Taxonomy" id="1263870"/>
    <lineage>
        <taxon>Bacteria</taxon>
        <taxon>Pseudomonadati</taxon>
        <taxon>Planctomycetota</taxon>
        <taxon>Planctomycetia</taxon>
        <taxon>Pirellulales</taxon>
        <taxon>Pirellulaceae</taxon>
        <taxon>Rhodopirellula</taxon>
    </lineage>
</organism>
<proteinExistence type="predicted"/>
<feature type="domain" description="HTH marR-type" evidence="4">
    <location>
        <begin position="31"/>
        <end position="164"/>
    </location>
</feature>
<accession>M5UEG3</accession>
<dbReference type="PATRIC" id="fig|1263870.3.peg.4421"/>
<dbReference type="PROSITE" id="PS01117">
    <property type="entry name" value="HTH_MARR_1"/>
    <property type="match status" value="1"/>
</dbReference>
<dbReference type="PANTHER" id="PTHR33164:SF101">
    <property type="entry name" value="TRANSCRIPTIONAL REPRESSOR MPRA"/>
    <property type="match status" value="1"/>
</dbReference>
<dbReference type="Proteomes" id="UP000011885">
    <property type="component" value="Unassembled WGS sequence"/>
</dbReference>
<dbReference type="PROSITE" id="PS50995">
    <property type="entry name" value="HTH_MARR_2"/>
    <property type="match status" value="1"/>
</dbReference>
<dbReference type="PANTHER" id="PTHR33164">
    <property type="entry name" value="TRANSCRIPTIONAL REGULATOR, MARR FAMILY"/>
    <property type="match status" value="1"/>
</dbReference>
<evidence type="ECO:0000256" key="2">
    <source>
        <dbReference type="ARBA" id="ARBA00023125"/>
    </source>
</evidence>
<dbReference type="Pfam" id="PF01047">
    <property type="entry name" value="MarR"/>
    <property type="match status" value="1"/>
</dbReference>
<evidence type="ECO:0000256" key="3">
    <source>
        <dbReference type="ARBA" id="ARBA00023163"/>
    </source>
</evidence>
<evidence type="ECO:0000256" key="1">
    <source>
        <dbReference type="ARBA" id="ARBA00023015"/>
    </source>
</evidence>
<dbReference type="InterPro" id="IPR036390">
    <property type="entry name" value="WH_DNA-bd_sf"/>
</dbReference>
<keyword evidence="1" id="KW-0805">Transcription regulation</keyword>
<dbReference type="Gene3D" id="1.10.10.10">
    <property type="entry name" value="Winged helix-like DNA-binding domain superfamily/Winged helix DNA-binding domain"/>
    <property type="match status" value="1"/>
</dbReference>
<dbReference type="InterPro" id="IPR000835">
    <property type="entry name" value="HTH_MarR-typ"/>
</dbReference>
<dbReference type="GO" id="GO:0006950">
    <property type="term" value="P:response to stress"/>
    <property type="evidence" value="ECO:0007669"/>
    <property type="project" value="TreeGrafter"/>
</dbReference>
<dbReference type="GO" id="GO:0003700">
    <property type="term" value="F:DNA-binding transcription factor activity"/>
    <property type="evidence" value="ECO:0007669"/>
    <property type="project" value="InterPro"/>
</dbReference>
<dbReference type="SMART" id="SM00347">
    <property type="entry name" value="HTH_MARR"/>
    <property type="match status" value="1"/>
</dbReference>
<name>M5UEG3_9BACT</name>
<dbReference type="GO" id="GO:0003677">
    <property type="term" value="F:DNA binding"/>
    <property type="evidence" value="ECO:0007669"/>
    <property type="project" value="UniProtKB-KW"/>
</dbReference>
<dbReference type="EMBL" id="ANOH01000279">
    <property type="protein sequence ID" value="EMI54398.1"/>
    <property type="molecule type" value="Genomic_DNA"/>
</dbReference>
<evidence type="ECO:0000259" key="4">
    <source>
        <dbReference type="PROSITE" id="PS50995"/>
    </source>
</evidence>